<sequence length="67" mass="7584">MNMKDKDEVTKIVTDALNDVVIPAIEGVEERLTEKLASKEDLQKAKHDLESQIDTLDRKFDSHFAVA</sequence>
<comment type="caution">
    <text evidence="2">The sequence shown here is derived from an EMBL/GenBank/DDBJ whole genome shotgun (WGS) entry which is preliminary data.</text>
</comment>
<name>A0A0G0UD10_9BACT</name>
<protein>
    <submittedName>
        <fullName evidence="2">Uncharacterized protein</fullName>
    </submittedName>
</protein>
<gene>
    <name evidence="2" type="ORF">UU32_C0010G0012</name>
</gene>
<proteinExistence type="predicted"/>
<evidence type="ECO:0000256" key="1">
    <source>
        <dbReference type="SAM" id="Coils"/>
    </source>
</evidence>
<organism evidence="2 3">
    <name type="scientific">Candidatus Woesebacteria bacterium GW2011_GWB1_41_10</name>
    <dbReference type="NCBI Taxonomy" id="1618577"/>
    <lineage>
        <taxon>Bacteria</taxon>
        <taxon>Candidatus Woeseibacteriota</taxon>
    </lineage>
</organism>
<dbReference type="Proteomes" id="UP000033858">
    <property type="component" value="Unassembled WGS sequence"/>
</dbReference>
<keyword evidence="1" id="KW-0175">Coiled coil</keyword>
<dbReference type="EMBL" id="LCAE01000010">
    <property type="protein sequence ID" value="KKR86829.1"/>
    <property type="molecule type" value="Genomic_DNA"/>
</dbReference>
<evidence type="ECO:0000313" key="3">
    <source>
        <dbReference type="Proteomes" id="UP000033858"/>
    </source>
</evidence>
<accession>A0A0G0UD10</accession>
<feature type="coiled-coil region" evidence="1">
    <location>
        <begin position="25"/>
        <end position="59"/>
    </location>
</feature>
<reference evidence="2 3" key="1">
    <citation type="journal article" date="2015" name="Nature">
        <title>rRNA introns, odd ribosomes, and small enigmatic genomes across a large radiation of phyla.</title>
        <authorList>
            <person name="Brown C.T."/>
            <person name="Hug L.A."/>
            <person name="Thomas B.C."/>
            <person name="Sharon I."/>
            <person name="Castelle C.J."/>
            <person name="Singh A."/>
            <person name="Wilkins M.J."/>
            <person name="Williams K.H."/>
            <person name="Banfield J.F."/>
        </authorList>
    </citation>
    <scope>NUCLEOTIDE SEQUENCE [LARGE SCALE GENOMIC DNA]</scope>
</reference>
<dbReference type="AlphaFoldDB" id="A0A0G0UD10"/>
<evidence type="ECO:0000313" key="2">
    <source>
        <dbReference type="EMBL" id="KKR86829.1"/>
    </source>
</evidence>